<evidence type="ECO:0000313" key="2">
    <source>
        <dbReference type="EMBL" id="KHN77048.1"/>
    </source>
</evidence>
<evidence type="ECO:0000313" key="3">
    <source>
        <dbReference type="Proteomes" id="UP000031036"/>
    </source>
</evidence>
<keyword evidence="1" id="KW-0732">Signal</keyword>
<evidence type="ECO:0008006" key="4">
    <source>
        <dbReference type="Google" id="ProtNLM"/>
    </source>
</evidence>
<accession>A0A0B2V671</accession>
<evidence type="ECO:0000256" key="1">
    <source>
        <dbReference type="SAM" id="SignalP"/>
    </source>
</evidence>
<dbReference type="Proteomes" id="UP000031036">
    <property type="component" value="Unassembled WGS sequence"/>
</dbReference>
<organism evidence="2 3">
    <name type="scientific">Toxocara canis</name>
    <name type="common">Canine roundworm</name>
    <dbReference type="NCBI Taxonomy" id="6265"/>
    <lineage>
        <taxon>Eukaryota</taxon>
        <taxon>Metazoa</taxon>
        <taxon>Ecdysozoa</taxon>
        <taxon>Nematoda</taxon>
        <taxon>Chromadorea</taxon>
        <taxon>Rhabditida</taxon>
        <taxon>Spirurina</taxon>
        <taxon>Ascaridomorpha</taxon>
        <taxon>Ascaridoidea</taxon>
        <taxon>Toxocaridae</taxon>
        <taxon>Toxocara</taxon>
    </lineage>
</organism>
<name>A0A0B2V671_TOXCA</name>
<protein>
    <recommendedName>
        <fullName evidence="4">SXP/RAL-2 family protein Ani s 5-like cation-binding domain-containing protein</fullName>
    </recommendedName>
</protein>
<dbReference type="AlphaFoldDB" id="A0A0B2V671"/>
<dbReference type="EMBL" id="JPKZ01002385">
    <property type="protein sequence ID" value="KHN77048.1"/>
    <property type="molecule type" value="Genomic_DNA"/>
</dbReference>
<feature type="chain" id="PRO_5002095944" description="SXP/RAL-2 family protein Ani s 5-like cation-binding domain-containing protein" evidence="1">
    <location>
        <begin position="20"/>
        <end position="176"/>
    </location>
</feature>
<feature type="signal peptide" evidence="1">
    <location>
        <begin position="1"/>
        <end position="19"/>
    </location>
</feature>
<proteinExistence type="predicted"/>
<reference evidence="2 3" key="1">
    <citation type="submission" date="2014-11" db="EMBL/GenBank/DDBJ databases">
        <title>Genetic blueprint of the zoonotic pathogen Toxocara canis.</title>
        <authorList>
            <person name="Zhu X.-Q."/>
            <person name="Korhonen P.K."/>
            <person name="Cai H."/>
            <person name="Young N.D."/>
            <person name="Nejsum P."/>
            <person name="von Samson-Himmelstjerna G."/>
            <person name="Boag P.R."/>
            <person name="Tan P."/>
            <person name="Li Q."/>
            <person name="Min J."/>
            <person name="Yang Y."/>
            <person name="Wang X."/>
            <person name="Fang X."/>
            <person name="Hall R.S."/>
            <person name="Hofmann A."/>
            <person name="Sternberg P.W."/>
            <person name="Jex A.R."/>
            <person name="Gasser R.B."/>
        </authorList>
    </citation>
    <scope>NUCLEOTIDE SEQUENCE [LARGE SCALE GENOMIC DNA]</scope>
    <source>
        <strain evidence="2">PN_DK_2014</strain>
    </source>
</reference>
<sequence length="176" mass="19842">MYHILGVFVIALFASETFADDEIPTEITKTNAAKSDVHERNIMENLSTQSLQDLLQITSNLSLTKQQQEDAIKEWAENQDEQVKNLFVAEMDEMRKMIDAMNKRIDESNMNDGAKEAARKLQAVLADMNITTLENAQQFSAIISVLPSDDQSQLNKFLLEMMTSLVDIMKGQPTSP</sequence>
<keyword evidence="3" id="KW-1185">Reference proteome</keyword>
<comment type="caution">
    <text evidence="2">The sequence shown here is derived from an EMBL/GenBank/DDBJ whole genome shotgun (WGS) entry which is preliminary data.</text>
</comment>
<gene>
    <name evidence="2" type="ORF">Tcan_10497</name>
</gene>